<reference evidence="2" key="3">
    <citation type="submission" date="2025-09" db="UniProtKB">
        <authorList>
            <consortium name="Ensembl"/>
        </authorList>
    </citation>
    <scope>IDENTIFICATION</scope>
</reference>
<dbReference type="Proteomes" id="UP000694397">
    <property type="component" value="Chromosome 2"/>
</dbReference>
<dbReference type="GeneTree" id="ENSGT01030000234588"/>
<reference evidence="2" key="2">
    <citation type="submission" date="2025-08" db="UniProtKB">
        <authorList>
            <consortium name="Ensembl"/>
        </authorList>
    </citation>
    <scope>IDENTIFICATION</scope>
</reference>
<sequence length="163" mass="18476">LFNNPHKSKQSCPALEPTLLKAGAAILDAEEEKSEVERGKTLNEQVPPLKLPGFSVQELQVRPSYLFSRSTFHYMCFIYDTAAKVAKNEKEVFYSNNTIMKRPNLKRVRISADATLRALLGSKHKECVDFKDKPQNQEATDWRNNAEAVSGMEGRKKLFDATQ</sequence>
<keyword evidence="3" id="KW-1185">Reference proteome</keyword>
<dbReference type="Gene3D" id="1.20.5.350">
    <property type="match status" value="1"/>
</dbReference>
<keyword evidence="1" id="KW-0514">Muscle protein</keyword>
<evidence type="ECO:0000313" key="3">
    <source>
        <dbReference type="Proteomes" id="UP000694397"/>
    </source>
</evidence>
<reference evidence="2 3" key="1">
    <citation type="submission" date="2019-04" db="EMBL/GenBank/DDBJ databases">
        <authorList>
            <consortium name="Wellcome Sanger Institute Data Sharing"/>
        </authorList>
    </citation>
    <scope>NUCLEOTIDE SEQUENCE [LARGE SCALE GENOMIC DNA]</scope>
</reference>
<dbReference type="Gene3D" id="6.10.250.180">
    <property type="match status" value="1"/>
</dbReference>
<evidence type="ECO:0000313" key="2">
    <source>
        <dbReference type="Ensembl" id="ENSSFOP00015071199.1"/>
    </source>
</evidence>
<evidence type="ECO:0000256" key="1">
    <source>
        <dbReference type="ARBA" id="ARBA00023179"/>
    </source>
</evidence>
<dbReference type="InterPro" id="IPR001978">
    <property type="entry name" value="Troponin"/>
</dbReference>
<proteinExistence type="predicted"/>
<dbReference type="SUPFAM" id="SSF90250">
    <property type="entry name" value="Troponin coil-coiled subunits"/>
    <property type="match status" value="1"/>
</dbReference>
<dbReference type="InterPro" id="IPR038077">
    <property type="entry name" value="Troponin_sf"/>
</dbReference>
<dbReference type="AlphaFoldDB" id="A0A8C9WAY7"/>
<dbReference type="GO" id="GO:0005861">
    <property type="term" value="C:troponin complex"/>
    <property type="evidence" value="ECO:0007669"/>
    <property type="project" value="InterPro"/>
</dbReference>
<name>A0A8C9WAY7_SCLFO</name>
<protein>
    <submittedName>
        <fullName evidence="2">Troponin I4b, tandem duplicate 2</fullName>
    </submittedName>
</protein>
<dbReference type="Pfam" id="PF00992">
    <property type="entry name" value="Troponin"/>
    <property type="match status" value="1"/>
</dbReference>
<organism evidence="2 3">
    <name type="scientific">Scleropages formosus</name>
    <name type="common">Asian bonytongue</name>
    <name type="synonym">Osteoglossum formosum</name>
    <dbReference type="NCBI Taxonomy" id="113540"/>
    <lineage>
        <taxon>Eukaryota</taxon>
        <taxon>Metazoa</taxon>
        <taxon>Chordata</taxon>
        <taxon>Craniata</taxon>
        <taxon>Vertebrata</taxon>
        <taxon>Euteleostomi</taxon>
        <taxon>Actinopterygii</taxon>
        <taxon>Neopterygii</taxon>
        <taxon>Teleostei</taxon>
        <taxon>Osteoglossocephala</taxon>
        <taxon>Osteoglossomorpha</taxon>
        <taxon>Osteoglossiformes</taxon>
        <taxon>Osteoglossidae</taxon>
        <taxon>Scleropages</taxon>
    </lineage>
</organism>
<accession>A0A8C9WAY7</accession>
<dbReference type="Ensembl" id="ENSSFOT00015066941.1">
    <property type="protein sequence ID" value="ENSSFOP00015071199.1"/>
    <property type="gene ID" value="ENSSFOG00015004323.2"/>
</dbReference>